<dbReference type="OrthoDB" id="9780757at2"/>
<evidence type="ECO:0000256" key="2">
    <source>
        <dbReference type="ARBA" id="ARBA00022475"/>
    </source>
</evidence>
<proteinExistence type="predicted"/>
<feature type="transmembrane region" description="Helical" evidence="7">
    <location>
        <begin position="55"/>
        <end position="75"/>
    </location>
</feature>
<dbReference type="GO" id="GO:0005886">
    <property type="term" value="C:plasma membrane"/>
    <property type="evidence" value="ECO:0007669"/>
    <property type="project" value="UniProtKB-SubCell"/>
</dbReference>
<dbReference type="RefSeq" id="WP_093395266.1">
    <property type="nucleotide sequence ID" value="NZ_FOUU01000006.1"/>
</dbReference>
<evidence type="ECO:0000256" key="1">
    <source>
        <dbReference type="ARBA" id="ARBA00004651"/>
    </source>
</evidence>
<evidence type="ECO:0000256" key="4">
    <source>
        <dbReference type="ARBA" id="ARBA00022989"/>
    </source>
</evidence>
<feature type="transmembrane region" description="Helical" evidence="7">
    <location>
        <begin position="108"/>
        <end position="128"/>
    </location>
</feature>
<dbReference type="Pfam" id="PF02653">
    <property type="entry name" value="BPD_transp_2"/>
    <property type="match status" value="1"/>
</dbReference>
<evidence type="ECO:0000313" key="8">
    <source>
        <dbReference type="EMBL" id="SFM89864.1"/>
    </source>
</evidence>
<dbReference type="InterPro" id="IPR043428">
    <property type="entry name" value="LivM-like"/>
</dbReference>
<comment type="subcellular location">
    <subcellularLocation>
        <location evidence="1">Cell membrane</location>
        <topology evidence="1">Multi-pass membrane protein</topology>
    </subcellularLocation>
</comment>
<dbReference type="PANTHER" id="PTHR30482">
    <property type="entry name" value="HIGH-AFFINITY BRANCHED-CHAIN AMINO ACID TRANSPORT SYSTEM PERMEASE"/>
    <property type="match status" value="1"/>
</dbReference>
<evidence type="ECO:0000256" key="6">
    <source>
        <dbReference type="SAM" id="MobiDB-lite"/>
    </source>
</evidence>
<keyword evidence="9" id="KW-1185">Reference proteome</keyword>
<feature type="transmembrane region" description="Helical" evidence="7">
    <location>
        <begin position="274"/>
        <end position="292"/>
    </location>
</feature>
<dbReference type="AlphaFoldDB" id="A0A1I4ULJ4"/>
<name>A0A1I4ULJ4_9BACT</name>
<dbReference type="InterPro" id="IPR001851">
    <property type="entry name" value="ABC_transp_permease"/>
</dbReference>
<feature type="transmembrane region" description="Helical" evidence="7">
    <location>
        <begin position="28"/>
        <end position="48"/>
    </location>
</feature>
<feature type="transmembrane region" description="Helical" evidence="7">
    <location>
        <begin position="148"/>
        <end position="168"/>
    </location>
</feature>
<dbReference type="Proteomes" id="UP000199611">
    <property type="component" value="Unassembled WGS sequence"/>
</dbReference>
<feature type="transmembrane region" description="Helical" evidence="7">
    <location>
        <begin position="81"/>
        <end position="101"/>
    </location>
</feature>
<keyword evidence="4 7" id="KW-1133">Transmembrane helix</keyword>
<dbReference type="STRING" id="39841.SAMN05660836_01867"/>
<feature type="transmembrane region" description="Helical" evidence="7">
    <location>
        <begin position="239"/>
        <end position="262"/>
    </location>
</feature>
<accession>A0A1I4ULJ4</accession>
<keyword evidence="2" id="KW-1003">Cell membrane</keyword>
<keyword evidence="3 7" id="KW-0812">Transmembrane</keyword>
<dbReference type="EMBL" id="FOUU01000006">
    <property type="protein sequence ID" value="SFM89864.1"/>
    <property type="molecule type" value="Genomic_DNA"/>
</dbReference>
<keyword evidence="5 7" id="KW-0472">Membrane</keyword>
<evidence type="ECO:0000256" key="5">
    <source>
        <dbReference type="ARBA" id="ARBA00023136"/>
    </source>
</evidence>
<protein>
    <submittedName>
        <fullName evidence="8">Amino acid/amide ABC transporter membrane protein 2, HAAT family</fullName>
    </submittedName>
</protein>
<dbReference type="GO" id="GO:0015658">
    <property type="term" value="F:branched-chain amino acid transmembrane transporter activity"/>
    <property type="evidence" value="ECO:0007669"/>
    <property type="project" value="InterPro"/>
</dbReference>
<sequence>MGRRFLSCFAGAVALVVTIPLFVHDTFYLRVFTEAIMWIGLAVTWDALAGYAGYLNFGHGAFFGIGAYTTALLMVHGGWLFFPATIAGGMAAGLSALIAGFPTLRLRGAYFAIATWALARAIQQLALILDITGGPDGMRLPPFLHPQFFFYVMGGLVLMVFALFWYLFEVSPFGLKVKAIRENEDGAMAMGINPACIKIRVFVISAIPTGIIGGVYAYWITYIDPASTLGDLVTDQAVVMAVFGGLGTLIGPAVGALIIFAFKTCFWAYLSDYQVLYLIILGALIALSVVFLPDGLWGTISGRLKGTGSRPGGIPSAKKETLTGDLNE</sequence>
<evidence type="ECO:0000256" key="7">
    <source>
        <dbReference type="SAM" id="Phobius"/>
    </source>
</evidence>
<dbReference type="CDD" id="cd06581">
    <property type="entry name" value="TM_PBP1_LivM_like"/>
    <property type="match status" value="1"/>
</dbReference>
<organism evidence="8 9">
    <name type="scientific">Thermodesulforhabdus norvegica</name>
    <dbReference type="NCBI Taxonomy" id="39841"/>
    <lineage>
        <taxon>Bacteria</taxon>
        <taxon>Pseudomonadati</taxon>
        <taxon>Thermodesulfobacteriota</taxon>
        <taxon>Syntrophobacteria</taxon>
        <taxon>Syntrophobacterales</taxon>
        <taxon>Thermodesulforhabdaceae</taxon>
        <taxon>Thermodesulforhabdus</taxon>
    </lineage>
</organism>
<evidence type="ECO:0000256" key="3">
    <source>
        <dbReference type="ARBA" id="ARBA00022692"/>
    </source>
</evidence>
<dbReference type="PANTHER" id="PTHR30482:SF10">
    <property type="entry name" value="HIGH-AFFINITY BRANCHED-CHAIN AMINO ACID TRANSPORT PROTEIN BRAE"/>
    <property type="match status" value="1"/>
</dbReference>
<gene>
    <name evidence="8" type="ORF">SAMN05660836_01867</name>
</gene>
<feature type="transmembrane region" description="Helical" evidence="7">
    <location>
        <begin position="199"/>
        <end position="219"/>
    </location>
</feature>
<reference evidence="9" key="1">
    <citation type="submission" date="2016-10" db="EMBL/GenBank/DDBJ databases">
        <authorList>
            <person name="Varghese N."/>
            <person name="Submissions S."/>
        </authorList>
    </citation>
    <scope>NUCLEOTIDE SEQUENCE [LARGE SCALE GENOMIC DNA]</scope>
    <source>
        <strain evidence="9">DSM 9990</strain>
    </source>
</reference>
<feature type="region of interest" description="Disordered" evidence="6">
    <location>
        <begin position="307"/>
        <end position="328"/>
    </location>
</feature>
<evidence type="ECO:0000313" key="9">
    <source>
        <dbReference type="Proteomes" id="UP000199611"/>
    </source>
</evidence>